<gene>
    <name evidence="1" type="ORF">Cni_G07586</name>
</gene>
<name>A0AAQ3Q7P2_9LILI</name>
<sequence length="297" mass="33189">MRADSMCASSATHAKASALLSTSVMVAHDEEYEGWVIGVKAETVQHASAFTVFALDSENMLPCKGDENDYVAKMKAAEQALEAKERQKPSFELSGKLAKETNKVRGVALLFNEPPDARKPDIRWRLYVFKGGEVLNGNADTPSGNFDGGDSKIMEIQQAGDDDDSSTLYLMKQRMTQALRHLKESTDQHSTGLLQYRTVSVTYMFSVDGDNDGDLGLPGRVFRQKSHTSFKMDLNQRYRKQEGKSYSANEQYWSLADAVVFDALSCPLNMPNYMAQMAIAMDKLTTLEDFVRQIIKY</sequence>
<proteinExistence type="predicted"/>
<dbReference type="InterPro" id="IPR045012">
    <property type="entry name" value="NLP"/>
</dbReference>
<protein>
    <submittedName>
        <fullName evidence="1">Uncharacterized protein</fullName>
    </submittedName>
</protein>
<accession>A0AAQ3Q7P2</accession>
<dbReference type="GO" id="GO:0003700">
    <property type="term" value="F:DNA-binding transcription factor activity"/>
    <property type="evidence" value="ECO:0007669"/>
    <property type="project" value="InterPro"/>
</dbReference>
<keyword evidence="2" id="KW-1185">Reference proteome</keyword>
<evidence type="ECO:0000313" key="1">
    <source>
        <dbReference type="EMBL" id="WOK98874.1"/>
    </source>
</evidence>
<dbReference type="AlphaFoldDB" id="A0AAQ3Q7P2"/>
<dbReference type="EMBL" id="CP136891">
    <property type="protein sequence ID" value="WOK98874.1"/>
    <property type="molecule type" value="Genomic_DNA"/>
</dbReference>
<reference evidence="1 2" key="1">
    <citation type="submission" date="2023-10" db="EMBL/GenBank/DDBJ databases">
        <title>Chromosome-scale genome assembly provides insights into flower coloration mechanisms of Canna indica.</title>
        <authorList>
            <person name="Li C."/>
        </authorList>
    </citation>
    <scope>NUCLEOTIDE SEQUENCE [LARGE SCALE GENOMIC DNA]</scope>
    <source>
        <tissue evidence="1">Flower</tissue>
    </source>
</reference>
<evidence type="ECO:0000313" key="2">
    <source>
        <dbReference type="Proteomes" id="UP001327560"/>
    </source>
</evidence>
<organism evidence="1 2">
    <name type="scientific">Canna indica</name>
    <name type="common">Indian-shot</name>
    <dbReference type="NCBI Taxonomy" id="4628"/>
    <lineage>
        <taxon>Eukaryota</taxon>
        <taxon>Viridiplantae</taxon>
        <taxon>Streptophyta</taxon>
        <taxon>Embryophyta</taxon>
        <taxon>Tracheophyta</taxon>
        <taxon>Spermatophyta</taxon>
        <taxon>Magnoliopsida</taxon>
        <taxon>Liliopsida</taxon>
        <taxon>Zingiberales</taxon>
        <taxon>Cannaceae</taxon>
        <taxon>Canna</taxon>
    </lineage>
</organism>
<dbReference type="PANTHER" id="PTHR32002:SF35">
    <property type="entry name" value="PROTEIN NLP6"/>
    <property type="match status" value="1"/>
</dbReference>
<dbReference type="PANTHER" id="PTHR32002">
    <property type="entry name" value="PROTEIN NLP8"/>
    <property type="match status" value="1"/>
</dbReference>
<dbReference type="Proteomes" id="UP001327560">
    <property type="component" value="Chromosome 2"/>
</dbReference>